<dbReference type="InterPro" id="IPR037231">
    <property type="entry name" value="NAP-like_sf"/>
</dbReference>
<dbReference type="AlphaFoldDB" id="A0AAE1Y7H4"/>
<proteinExistence type="inferred from homology"/>
<organism evidence="9 10">
    <name type="scientific">Sesamum alatum</name>
    <dbReference type="NCBI Taxonomy" id="300844"/>
    <lineage>
        <taxon>Eukaryota</taxon>
        <taxon>Viridiplantae</taxon>
        <taxon>Streptophyta</taxon>
        <taxon>Embryophyta</taxon>
        <taxon>Tracheophyta</taxon>
        <taxon>Spermatophyta</taxon>
        <taxon>Magnoliopsida</taxon>
        <taxon>eudicotyledons</taxon>
        <taxon>Gunneridae</taxon>
        <taxon>Pentapetalae</taxon>
        <taxon>asterids</taxon>
        <taxon>lamiids</taxon>
        <taxon>Lamiales</taxon>
        <taxon>Pedaliaceae</taxon>
        <taxon>Sesamum</taxon>
    </lineage>
</organism>
<accession>A0AAE1Y7H4</accession>
<dbReference type="GO" id="GO:0006334">
    <property type="term" value="P:nucleosome assembly"/>
    <property type="evidence" value="ECO:0007669"/>
    <property type="project" value="InterPro"/>
</dbReference>
<evidence type="ECO:0000256" key="8">
    <source>
        <dbReference type="RuleBase" id="RU003876"/>
    </source>
</evidence>
<reference evidence="9" key="1">
    <citation type="submission" date="2020-06" db="EMBL/GenBank/DDBJ databases">
        <authorList>
            <person name="Li T."/>
            <person name="Hu X."/>
            <person name="Zhang T."/>
            <person name="Song X."/>
            <person name="Zhang H."/>
            <person name="Dai N."/>
            <person name="Sheng W."/>
            <person name="Hou X."/>
            <person name="Wei L."/>
        </authorList>
    </citation>
    <scope>NUCLEOTIDE SEQUENCE</scope>
    <source>
        <strain evidence="9">3651</strain>
        <tissue evidence="9">Leaf</tissue>
    </source>
</reference>
<dbReference type="FunFam" id="3.30.1120.90:FF:000005">
    <property type="entry name" value="Nucleosome assembly protein11"/>
    <property type="match status" value="1"/>
</dbReference>
<comment type="subcellular location">
    <subcellularLocation>
        <location evidence="2">Cytoplasm</location>
    </subcellularLocation>
    <subcellularLocation>
        <location evidence="1">Nucleus</location>
    </subcellularLocation>
</comment>
<evidence type="ECO:0000256" key="1">
    <source>
        <dbReference type="ARBA" id="ARBA00004123"/>
    </source>
</evidence>
<evidence type="ECO:0000313" key="9">
    <source>
        <dbReference type="EMBL" id="KAK4425108.1"/>
    </source>
</evidence>
<dbReference type="GO" id="GO:0005737">
    <property type="term" value="C:cytoplasm"/>
    <property type="evidence" value="ECO:0007669"/>
    <property type="project" value="UniProtKB-SubCell"/>
</dbReference>
<comment type="function">
    <text evidence="7">May modulate chromatin structure by regulation of nucleosome assembly/disassembly. Could function together with B-type cyclins in the regulation of microtubule dynamics.</text>
</comment>
<name>A0AAE1Y7H4_9LAMI</name>
<evidence type="ECO:0000256" key="7">
    <source>
        <dbReference type="ARBA" id="ARBA00056035"/>
    </source>
</evidence>
<dbReference type="Gene3D" id="3.30.1120.90">
    <property type="entry name" value="Nucleosome assembly protein"/>
    <property type="match status" value="1"/>
</dbReference>
<evidence type="ECO:0000256" key="4">
    <source>
        <dbReference type="ARBA" id="ARBA00022490"/>
    </source>
</evidence>
<evidence type="ECO:0000256" key="3">
    <source>
        <dbReference type="ARBA" id="ARBA00009947"/>
    </source>
</evidence>
<keyword evidence="10" id="KW-1185">Reference proteome</keyword>
<dbReference type="Proteomes" id="UP001293254">
    <property type="component" value="Unassembled WGS sequence"/>
</dbReference>
<keyword evidence="6" id="KW-0539">Nucleus</keyword>
<dbReference type="GO" id="GO:0000724">
    <property type="term" value="P:double-strand break repair via homologous recombination"/>
    <property type="evidence" value="ECO:0007669"/>
    <property type="project" value="UniProtKB-ARBA"/>
</dbReference>
<reference evidence="9" key="2">
    <citation type="journal article" date="2024" name="Plant">
        <title>Genomic evolution and insights into agronomic trait innovations of Sesamum species.</title>
        <authorList>
            <person name="Miao H."/>
            <person name="Wang L."/>
            <person name="Qu L."/>
            <person name="Liu H."/>
            <person name="Sun Y."/>
            <person name="Le M."/>
            <person name="Wang Q."/>
            <person name="Wei S."/>
            <person name="Zheng Y."/>
            <person name="Lin W."/>
            <person name="Duan Y."/>
            <person name="Cao H."/>
            <person name="Xiong S."/>
            <person name="Wang X."/>
            <person name="Wei L."/>
            <person name="Li C."/>
            <person name="Ma Q."/>
            <person name="Ju M."/>
            <person name="Zhao R."/>
            <person name="Li G."/>
            <person name="Mu C."/>
            <person name="Tian Q."/>
            <person name="Mei H."/>
            <person name="Zhang T."/>
            <person name="Gao T."/>
            <person name="Zhang H."/>
        </authorList>
    </citation>
    <scope>NUCLEOTIDE SEQUENCE</scope>
    <source>
        <strain evidence="9">3651</strain>
    </source>
</reference>
<dbReference type="Gene3D" id="1.20.5.1500">
    <property type="match status" value="1"/>
</dbReference>
<comment type="similarity">
    <text evidence="3 8">Belongs to the nucleosome assembly protein (NAP) family.</text>
</comment>
<evidence type="ECO:0000256" key="6">
    <source>
        <dbReference type="ARBA" id="ARBA00023242"/>
    </source>
</evidence>
<dbReference type="InterPro" id="IPR002164">
    <property type="entry name" value="NAP_family"/>
</dbReference>
<dbReference type="PANTHER" id="PTHR11875">
    <property type="entry name" value="TESTIS-SPECIFIC Y-ENCODED PROTEIN"/>
    <property type="match status" value="1"/>
</dbReference>
<dbReference type="FunFam" id="1.20.5.1500:FF:000001">
    <property type="entry name" value="Nucleosome assembly protein 1-like 1"/>
    <property type="match status" value="1"/>
</dbReference>
<sequence length="300" mass="35316">MQHEFVIENLICIIKLSRLRIIQPAFVRKISSNKNGLNIIYSTGTRHRKKLQKLPPDVRKLVDVLREIQAQHDYLESNFFKERAALEARYQKLYQPLYAKRYRIVNQVDEDEKAGVPDFWLTALKNNEVVAGELSEHDQDALKFLKEIKSSEVEYRKGFRLEFHFDPNPFFKNCVLTKTYRTVDEGEPVVERAIGTKIEWFPGKNLTHKILKNKPRKWSKIINLLAKTEECKSFFNLFSTRRAPEDKDLDDDAAQKLQHLMVRDYEIGLIIRDKILPHAVSWFMGEDTCYNVLSFRKGKL</sequence>
<keyword evidence="5" id="KW-0143">Chaperone</keyword>
<evidence type="ECO:0000256" key="2">
    <source>
        <dbReference type="ARBA" id="ARBA00004496"/>
    </source>
</evidence>
<evidence type="ECO:0000256" key="5">
    <source>
        <dbReference type="ARBA" id="ARBA00023186"/>
    </source>
</evidence>
<comment type="caution">
    <text evidence="9">The sequence shown here is derived from an EMBL/GenBank/DDBJ whole genome shotgun (WGS) entry which is preliminary data.</text>
</comment>
<gene>
    <name evidence="9" type="ORF">Salat_1704600</name>
</gene>
<dbReference type="EMBL" id="JACGWO010000006">
    <property type="protein sequence ID" value="KAK4425108.1"/>
    <property type="molecule type" value="Genomic_DNA"/>
</dbReference>
<evidence type="ECO:0000313" key="10">
    <source>
        <dbReference type="Proteomes" id="UP001293254"/>
    </source>
</evidence>
<dbReference type="GO" id="GO:0005634">
    <property type="term" value="C:nucleus"/>
    <property type="evidence" value="ECO:0007669"/>
    <property type="project" value="UniProtKB-SubCell"/>
</dbReference>
<dbReference type="Pfam" id="PF00956">
    <property type="entry name" value="NAP"/>
    <property type="match status" value="1"/>
</dbReference>
<keyword evidence="4" id="KW-0963">Cytoplasm</keyword>
<protein>
    <submittedName>
        <fullName evidence="9">Nucleosome assembly protein 1</fullName>
    </submittedName>
</protein>
<dbReference type="GO" id="GO:0042393">
    <property type="term" value="F:histone binding"/>
    <property type="evidence" value="ECO:0007669"/>
    <property type="project" value="UniProtKB-ARBA"/>
</dbReference>
<dbReference type="SUPFAM" id="SSF143113">
    <property type="entry name" value="NAP-like"/>
    <property type="match status" value="1"/>
</dbReference>